<accession>A0A0C3NR32</accession>
<proteinExistence type="predicted"/>
<gene>
    <name evidence="1" type="ORF">PHLGIDRAFT_13087</name>
</gene>
<evidence type="ECO:0000313" key="2">
    <source>
        <dbReference type="Proteomes" id="UP000053257"/>
    </source>
</evidence>
<reference evidence="1 2" key="1">
    <citation type="journal article" date="2014" name="PLoS Genet.">
        <title>Analysis of the Phlebiopsis gigantea genome, transcriptome and secretome provides insight into its pioneer colonization strategies of wood.</title>
        <authorList>
            <person name="Hori C."/>
            <person name="Ishida T."/>
            <person name="Igarashi K."/>
            <person name="Samejima M."/>
            <person name="Suzuki H."/>
            <person name="Master E."/>
            <person name="Ferreira P."/>
            <person name="Ruiz-Duenas F.J."/>
            <person name="Held B."/>
            <person name="Canessa P."/>
            <person name="Larrondo L.F."/>
            <person name="Schmoll M."/>
            <person name="Druzhinina I.S."/>
            <person name="Kubicek C.P."/>
            <person name="Gaskell J.A."/>
            <person name="Kersten P."/>
            <person name="St John F."/>
            <person name="Glasner J."/>
            <person name="Sabat G."/>
            <person name="Splinter BonDurant S."/>
            <person name="Syed K."/>
            <person name="Yadav J."/>
            <person name="Mgbeahuruike A.C."/>
            <person name="Kovalchuk A."/>
            <person name="Asiegbu F.O."/>
            <person name="Lackner G."/>
            <person name="Hoffmeister D."/>
            <person name="Rencoret J."/>
            <person name="Gutierrez A."/>
            <person name="Sun H."/>
            <person name="Lindquist E."/>
            <person name="Barry K."/>
            <person name="Riley R."/>
            <person name="Grigoriev I.V."/>
            <person name="Henrissat B."/>
            <person name="Kues U."/>
            <person name="Berka R.M."/>
            <person name="Martinez A.T."/>
            <person name="Covert S.F."/>
            <person name="Blanchette R.A."/>
            <person name="Cullen D."/>
        </authorList>
    </citation>
    <scope>NUCLEOTIDE SEQUENCE [LARGE SCALE GENOMIC DNA]</scope>
    <source>
        <strain evidence="1 2">11061_1 CR5-6</strain>
    </source>
</reference>
<dbReference type="OrthoDB" id="2735833at2759"/>
<dbReference type="EMBL" id="KN840493">
    <property type="protein sequence ID" value="KIP07644.1"/>
    <property type="molecule type" value="Genomic_DNA"/>
</dbReference>
<organism evidence="1 2">
    <name type="scientific">Phlebiopsis gigantea (strain 11061_1 CR5-6)</name>
    <name type="common">White-rot fungus</name>
    <name type="synonym">Peniophora gigantea</name>
    <dbReference type="NCBI Taxonomy" id="745531"/>
    <lineage>
        <taxon>Eukaryota</taxon>
        <taxon>Fungi</taxon>
        <taxon>Dikarya</taxon>
        <taxon>Basidiomycota</taxon>
        <taxon>Agaricomycotina</taxon>
        <taxon>Agaricomycetes</taxon>
        <taxon>Polyporales</taxon>
        <taxon>Phanerochaetaceae</taxon>
        <taxon>Phlebiopsis</taxon>
    </lineage>
</organism>
<dbReference type="AlphaFoldDB" id="A0A0C3NR32"/>
<dbReference type="Proteomes" id="UP000053257">
    <property type="component" value="Unassembled WGS sequence"/>
</dbReference>
<dbReference type="HOGENOM" id="CLU_091769_0_0_1"/>
<name>A0A0C3NR32_PHLG1</name>
<sequence length="251" mass="28098">MSTHRPSASLSFSFGNIEDVGQVVKSYDFDTDNIGRDDDNNFLHIALAPTFGTLNSESVKTMDAAMKVMIASTMRELAKVPASQRLSLTKTEISRTDKLLKSGFNLFKLKKKDFSADDAVVMAWFTHLVQDQDALLSTKIDIRVMVGIVANTGAAMEALDDIFYNKESHSKIIVDIGVLRFPDQSHPYIKVYRIKLEAWSQSKRLHIVQDNKSGITGEVCSRKFKPRTEIINLLSPHVKTQVAREAESIFA</sequence>
<evidence type="ECO:0000313" key="1">
    <source>
        <dbReference type="EMBL" id="KIP07644.1"/>
    </source>
</evidence>
<keyword evidence="2" id="KW-1185">Reference proteome</keyword>
<protein>
    <submittedName>
        <fullName evidence="1">Uncharacterized protein</fullName>
    </submittedName>
</protein>